<name>A0ABT8RDL6_9BACT</name>
<dbReference type="EMBL" id="JAUKPO010000027">
    <property type="protein sequence ID" value="MDO1450200.1"/>
    <property type="molecule type" value="Genomic_DNA"/>
</dbReference>
<evidence type="ECO:0000313" key="2">
    <source>
        <dbReference type="Proteomes" id="UP001168528"/>
    </source>
</evidence>
<sequence>MNKEEVFVSERYFTIFDFYISHGQFLLRSSKDSNYSENIDIIFYDTRYIQMATFLHGVSISKISNPGSVIHESVINLLKNVDCYLFEISSNKESYFIVSTFVRVYENNLEFTETSLGVIENKGRVREIAKSK</sequence>
<evidence type="ECO:0000313" key="1">
    <source>
        <dbReference type="EMBL" id="MDO1450200.1"/>
    </source>
</evidence>
<organism evidence="1 2">
    <name type="scientific">Rhodocytophaga aerolata</name>
    <dbReference type="NCBI Taxonomy" id="455078"/>
    <lineage>
        <taxon>Bacteria</taxon>
        <taxon>Pseudomonadati</taxon>
        <taxon>Bacteroidota</taxon>
        <taxon>Cytophagia</taxon>
        <taxon>Cytophagales</taxon>
        <taxon>Rhodocytophagaceae</taxon>
        <taxon>Rhodocytophaga</taxon>
    </lineage>
</organism>
<keyword evidence="2" id="KW-1185">Reference proteome</keyword>
<dbReference type="RefSeq" id="WP_302041003.1">
    <property type="nucleotide sequence ID" value="NZ_JAUKPO010000027.1"/>
</dbReference>
<protein>
    <submittedName>
        <fullName evidence="1">Uncharacterized protein</fullName>
    </submittedName>
</protein>
<dbReference type="Proteomes" id="UP001168528">
    <property type="component" value="Unassembled WGS sequence"/>
</dbReference>
<accession>A0ABT8RDL6</accession>
<gene>
    <name evidence="1" type="ORF">Q0590_28225</name>
</gene>
<comment type="caution">
    <text evidence="1">The sequence shown here is derived from an EMBL/GenBank/DDBJ whole genome shotgun (WGS) entry which is preliminary data.</text>
</comment>
<proteinExistence type="predicted"/>
<reference evidence="1" key="1">
    <citation type="submission" date="2023-07" db="EMBL/GenBank/DDBJ databases">
        <title>The genome sequence of Rhodocytophaga aerolata KACC 12507.</title>
        <authorList>
            <person name="Zhang X."/>
        </authorList>
    </citation>
    <scope>NUCLEOTIDE SEQUENCE</scope>
    <source>
        <strain evidence="1">KACC 12507</strain>
    </source>
</reference>